<sequence>MIDIVKSEFLKNKRTSTNKFILITPFFSLILSALWGGGQNGAYNWWYAMFLPGMLALISAQTITKEKNLSYKGMLLYPQSKERIWIGKILYISILLVFTNLIFMLGAEVFALICGSTIPLRANILGTIVLIFTFLFNIPIIMFLTAKFNIFLAVIFNLGMTIFGIISYGSGINLILKILPYGTSSALMVPILGILPNGLPAPEINSMPNRTGVLGSTLISIIIFLILAILTTIWFGKKEVN</sequence>
<evidence type="ECO:0000313" key="2">
    <source>
        <dbReference type="EMBL" id="KGM92807.1"/>
    </source>
</evidence>
<dbReference type="OrthoDB" id="9776525at2"/>
<feature type="transmembrane region" description="Helical" evidence="1">
    <location>
        <begin position="85"/>
        <end position="118"/>
    </location>
</feature>
<organism evidence="2 3">
    <name type="scientific">Clostridium novyi A str. 4552</name>
    <dbReference type="NCBI Taxonomy" id="1444289"/>
    <lineage>
        <taxon>Bacteria</taxon>
        <taxon>Bacillati</taxon>
        <taxon>Bacillota</taxon>
        <taxon>Clostridia</taxon>
        <taxon>Eubacteriales</taxon>
        <taxon>Clostridiaceae</taxon>
        <taxon>Clostridium</taxon>
    </lineage>
</organism>
<feature type="transmembrane region" description="Helical" evidence="1">
    <location>
        <begin position="124"/>
        <end position="144"/>
    </location>
</feature>
<gene>
    <name evidence="2" type="ORF">Z968_12760</name>
</gene>
<proteinExistence type="predicted"/>
<reference evidence="2 3" key="1">
    <citation type="submission" date="2014-01" db="EMBL/GenBank/DDBJ databases">
        <title>Plasmidome dynamics in the species complex Clostridium novyi sensu lato converts strains of independent lineages into distinctly different pathogens.</title>
        <authorList>
            <person name="Skarin H."/>
            <person name="Segerman B."/>
        </authorList>
    </citation>
    <scope>NUCLEOTIDE SEQUENCE [LARGE SCALE GENOMIC DNA]</scope>
    <source>
        <strain evidence="2 3">4552</strain>
    </source>
</reference>
<feature type="transmembrane region" description="Helical" evidence="1">
    <location>
        <begin position="151"/>
        <end position="172"/>
    </location>
</feature>
<keyword evidence="1" id="KW-1133">Transmembrane helix</keyword>
<dbReference type="Proteomes" id="UP000030012">
    <property type="component" value="Unassembled WGS sequence"/>
</dbReference>
<dbReference type="NCBIfam" id="TIGR03732">
    <property type="entry name" value="lanti_perm_MutE"/>
    <property type="match status" value="1"/>
</dbReference>
<feature type="transmembrane region" description="Helical" evidence="1">
    <location>
        <begin position="44"/>
        <end position="64"/>
    </location>
</feature>
<dbReference type="EMBL" id="JENJ01000117">
    <property type="protein sequence ID" value="KGM92807.1"/>
    <property type="molecule type" value="Genomic_DNA"/>
</dbReference>
<keyword evidence="1" id="KW-0472">Membrane</keyword>
<dbReference type="RefSeq" id="WP_018579538.1">
    <property type="nucleotide sequence ID" value="NZ_JENJ01000117.1"/>
</dbReference>
<comment type="caution">
    <text evidence="2">The sequence shown here is derived from an EMBL/GenBank/DDBJ whole genome shotgun (WGS) entry which is preliminary data.</text>
</comment>
<dbReference type="Pfam" id="PF12730">
    <property type="entry name" value="ABC2_membrane_4"/>
    <property type="match status" value="1"/>
</dbReference>
<dbReference type="CDD" id="cd21807">
    <property type="entry name" value="ABC-2_lan_permease_MutE_EpiE-like"/>
    <property type="match status" value="1"/>
</dbReference>
<keyword evidence="1" id="KW-0812">Transmembrane</keyword>
<dbReference type="InterPro" id="IPR021205">
    <property type="entry name" value="Lanti_perm_SpaE/MutE/EpiE-like"/>
</dbReference>
<evidence type="ECO:0000313" key="3">
    <source>
        <dbReference type="Proteomes" id="UP000030012"/>
    </source>
</evidence>
<name>A0A0A0HW72_CLONO</name>
<feature type="transmembrane region" description="Helical" evidence="1">
    <location>
        <begin position="178"/>
        <end position="199"/>
    </location>
</feature>
<feature type="transmembrane region" description="Helical" evidence="1">
    <location>
        <begin position="211"/>
        <end position="235"/>
    </location>
</feature>
<feature type="transmembrane region" description="Helical" evidence="1">
    <location>
        <begin position="20"/>
        <end position="38"/>
    </location>
</feature>
<dbReference type="AlphaFoldDB" id="A0A0A0HW72"/>
<evidence type="ECO:0000256" key="1">
    <source>
        <dbReference type="SAM" id="Phobius"/>
    </source>
</evidence>
<evidence type="ECO:0008006" key="4">
    <source>
        <dbReference type="Google" id="ProtNLM"/>
    </source>
</evidence>
<accession>A0A0A0HW72</accession>
<protein>
    <recommendedName>
        <fullName evidence="4">Lantibiotic ABC transporter permease</fullName>
    </recommendedName>
</protein>